<evidence type="ECO:0000313" key="1">
    <source>
        <dbReference type="EMBL" id="MCL9818254.1"/>
    </source>
</evidence>
<keyword evidence="2" id="KW-1185">Reference proteome</keyword>
<organism evidence="1 2">
    <name type="scientific">Natronocalculus amylovorans</name>
    <dbReference type="NCBI Taxonomy" id="2917812"/>
    <lineage>
        <taxon>Archaea</taxon>
        <taxon>Methanobacteriati</taxon>
        <taxon>Methanobacteriota</taxon>
        <taxon>Stenosarchaea group</taxon>
        <taxon>Halobacteria</taxon>
        <taxon>Halobacteriales</taxon>
        <taxon>Haloferacaceae</taxon>
        <taxon>Natronocalculus</taxon>
    </lineage>
</organism>
<dbReference type="PROSITE" id="PS51318">
    <property type="entry name" value="TAT"/>
    <property type="match status" value="1"/>
</dbReference>
<dbReference type="AlphaFoldDB" id="A0AAE3G1R1"/>
<comment type="caution">
    <text evidence="1">The sequence shown here is derived from an EMBL/GenBank/DDBJ whole genome shotgun (WGS) entry which is preliminary data.</text>
</comment>
<proteinExistence type="predicted"/>
<dbReference type="PROSITE" id="PS51257">
    <property type="entry name" value="PROKAR_LIPOPROTEIN"/>
    <property type="match status" value="1"/>
</dbReference>
<dbReference type="Proteomes" id="UP001203207">
    <property type="component" value="Unassembled WGS sequence"/>
</dbReference>
<evidence type="ECO:0008006" key="3">
    <source>
        <dbReference type="Google" id="ProtNLM"/>
    </source>
</evidence>
<reference evidence="1" key="1">
    <citation type="journal article" date="2022" name="Syst. Appl. Microbiol.">
        <title>Natronocalculus amylovorans gen. nov., sp. nov., and Natranaeroarchaeum aerophilus sp. nov., dominant culturable amylolytic natronoarchaea from hypersaline soda lakes in southwestern Siberia.</title>
        <authorList>
            <person name="Sorokin D.Y."/>
            <person name="Elcheninov A.G."/>
            <person name="Khizhniak T.V."/>
            <person name="Koenen M."/>
            <person name="Bale N.J."/>
            <person name="Damste J.S.S."/>
            <person name="Kublanov I.V."/>
        </authorList>
    </citation>
    <scope>NUCLEOTIDE SEQUENCE</scope>
    <source>
        <strain evidence="1">AArc-St2</strain>
    </source>
</reference>
<reference evidence="1" key="2">
    <citation type="submission" date="2022-02" db="EMBL/GenBank/DDBJ databases">
        <authorList>
            <person name="Elcheninov A.G."/>
            <person name="Sorokin D.Y."/>
            <person name="Kublanov I.V."/>
        </authorList>
    </citation>
    <scope>NUCLEOTIDE SEQUENCE</scope>
    <source>
        <strain evidence="1">AArc-St2</strain>
    </source>
</reference>
<gene>
    <name evidence="1" type="ORF">AArcSt2_15030</name>
</gene>
<dbReference type="InterPro" id="IPR006311">
    <property type="entry name" value="TAT_signal"/>
</dbReference>
<evidence type="ECO:0000313" key="2">
    <source>
        <dbReference type="Proteomes" id="UP001203207"/>
    </source>
</evidence>
<sequence length="438" mass="45514">MSQKRSDRFDRRTVLKMSGATAIVALAGCTGDGEADMEDNTDDNMDDNTAADMDDNMDDEEVEFVLETISTGDPFADAKTAADHVEGSAKTLAGGFAAALGLDGDSDSEAAELRATLSGLLQEHVYLAGYTVDAAYSFGPESGEFELAAEALDTNSVALADVIGELAGDDNRDAFLSLWRDHIGFFVDYALAAAEDDDDGRKAALDDLDDYTDAAGGFFENITDGELPAETVTDHLDGHIDTLAAAIDSLAAGDASAFDDLKTAADHVVGGGGVLASGFAAALDLDGDTGSEASELRTNLATGLQEHVYLAGIAVKNAYAEGLDSGEFEAAAGTLDSNSVQLADAIGELAGDDNRDTFLSLWRDHIGFFVDYAVATAENDEQGQADAIRDLDGYTESAGGFFEDISAGELPADAVTDSLRDHITTLGGAIDSLDAAIN</sequence>
<dbReference type="EMBL" id="JAKRVX010000009">
    <property type="protein sequence ID" value="MCL9818254.1"/>
    <property type="molecule type" value="Genomic_DNA"/>
</dbReference>
<accession>A0AAE3G1R1</accession>
<name>A0AAE3G1R1_9EURY</name>
<protein>
    <recommendedName>
        <fullName evidence="3">Copper amine oxidase</fullName>
    </recommendedName>
</protein>